<dbReference type="VEuPathDB" id="CryptoDB:cand_025220"/>
<dbReference type="OrthoDB" id="339610at2759"/>
<comment type="caution">
    <text evidence="2">The sequence shown here is derived from an EMBL/GenBank/DDBJ whole genome shotgun (WGS) entry which is preliminary data.</text>
</comment>
<accession>A0A1J4MCZ5</accession>
<sequence>MIDPASAFCVGVYFLGVGVVSSVLYIPISLMQAMESYRLNEVNKDDTQDLDQLSIDNTYCVGKTSGLLKRKVLCSVVSNKRKGDILEDQIKPYVLRYPLVLVEDHLGQCSKGNFSDKDAIEDSISESTCLSTSSVESASSCSAMESSPPITLSSSDFVMDDLSLALDIATIPEDPRNVAWFRM</sequence>
<keyword evidence="3" id="KW-1185">Reference proteome</keyword>
<reference evidence="2 3" key="1">
    <citation type="submission" date="2016-10" db="EMBL/GenBank/DDBJ databases">
        <title>Reductive evolution of mitochondrial metabolism and differential evolution of invasion-related proteins in Cryptosporidium.</title>
        <authorList>
            <person name="Liu S."/>
            <person name="Roellig D.M."/>
            <person name="Guo Y."/>
            <person name="Li N."/>
            <person name="Frace M.A."/>
            <person name="Tang K."/>
            <person name="Zhang L."/>
            <person name="Feng Y."/>
            <person name="Xiao L."/>
        </authorList>
    </citation>
    <scope>NUCLEOTIDE SEQUENCE [LARGE SCALE GENOMIC DNA]</scope>
    <source>
        <strain evidence="2">30847</strain>
    </source>
</reference>
<dbReference type="EMBL" id="LRBS01000123">
    <property type="protein sequence ID" value="OII71363.1"/>
    <property type="molecule type" value="Genomic_DNA"/>
</dbReference>
<protein>
    <submittedName>
        <fullName evidence="2">Uncharacterized protein</fullName>
    </submittedName>
</protein>
<name>A0A1J4MCZ5_9CRYT</name>
<dbReference type="RefSeq" id="XP_067066614.1">
    <property type="nucleotide sequence ID" value="XM_067212752.1"/>
</dbReference>
<keyword evidence="1" id="KW-0472">Membrane</keyword>
<evidence type="ECO:0000313" key="2">
    <source>
        <dbReference type="EMBL" id="OII71363.1"/>
    </source>
</evidence>
<dbReference type="GeneID" id="92366706"/>
<evidence type="ECO:0000313" key="3">
    <source>
        <dbReference type="Proteomes" id="UP000186804"/>
    </source>
</evidence>
<dbReference type="Proteomes" id="UP000186804">
    <property type="component" value="Unassembled WGS sequence"/>
</dbReference>
<gene>
    <name evidence="2" type="ORF">cand_025220</name>
</gene>
<feature type="transmembrane region" description="Helical" evidence="1">
    <location>
        <begin position="12"/>
        <end position="30"/>
    </location>
</feature>
<evidence type="ECO:0000256" key="1">
    <source>
        <dbReference type="SAM" id="Phobius"/>
    </source>
</evidence>
<keyword evidence="1" id="KW-1133">Transmembrane helix</keyword>
<proteinExistence type="predicted"/>
<keyword evidence="1" id="KW-0812">Transmembrane</keyword>
<dbReference type="AlphaFoldDB" id="A0A1J4MCZ5"/>
<organism evidence="2 3">
    <name type="scientific">Cryptosporidium andersoni</name>
    <dbReference type="NCBI Taxonomy" id="117008"/>
    <lineage>
        <taxon>Eukaryota</taxon>
        <taxon>Sar</taxon>
        <taxon>Alveolata</taxon>
        <taxon>Apicomplexa</taxon>
        <taxon>Conoidasida</taxon>
        <taxon>Coccidia</taxon>
        <taxon>Eucoccidiorida</taxon>
        <taxon>Eimeriorina</taxon>
        <taxon>Cryptosporidiidae</taxon>
        <taxon>Cryptosporidium</taxon>
    </lineage>
</organism>